<dbReference type="Proteomes" id="UP000019763">
    <property type="component" value="Unassembled WGS sequence"/>
</dbReference>
<dbReference type="AlphaFoldDB" id="A0A023B7S5"/>
<evidence type="ECO:0000313" key="1">
    <source>
        <dbReference type="EMBL" id="EZG67670.1"/>
    </source>
</evidence>
<comment type="caution">
    <text evidence="1">The sequence shown here is derived from an EMBL/GenBank/DDBJ whole genome shotgun (WGS) entry which is preliminary data.</text>
</comment>
<dbReference type="EMBL" id="AFNH02000503">
    <property type="protein sequence ID" value="EZG67670.1"/>
    <property type="molecule type" value="Genomic_DNA"/>
</dbReference>
<evidence type="ECO:0000313" key="2">
    <source>
        <dbReference type="Proteomes" id="UP000019763"/>
    </source>
</evidence>
<protein>
    <submittedName>
        <fullName evidence="1">Uncharacterized protein</fullName>
    </submittedName>
</protein>
<keyword evidence="2" id="KW-1185">Reference proteome</keyword>
<organism evidence="1 2">
    <name type="scientific">Gregarina niphandrodes</name>
    <name type="common">Septate eugregarine</name>
    <dbReference type="NCBI Taxonomy" id="110365"/>
    <lineage>
        <taxon>Eukaryota</taxon>
        <taxon>Sar</taxon>
        <taxon>Alveolata</taxon>
        <taxon>Apicomplexa</taxon>
        <taxon>Conoidasida</taxon>
        <taxon>Gregarinasina</taxon>
        <taxon>Eugregarinorida</taxon>
        <taxon>Gregarinidae</taxon>
        <taxon>Gregarina</taxon>
    </lineage>
</organism>
<dbReference type="GeneID" id="22912455"/>
<reference evidence="1" key="1">
    <citation type="submission" date="2013-12" db="EMBL/GenBank/DDBJ databases">
        <authorList>
            <person name="Omoto C.K."/>
            <person name="Sibley D."/>
            <person name="Venepally P."/>
            <person name="Hadjithomas M."/>
            <person name="Karamycheva S."/>
            <person name="Brunk B."/>
            <person name="Roos D."/>
            <person name="Caler E."/>
            <person name="Lorenzi H."/>
        </authorList>
    </citation>
    <scope>NUCLEOTIDE SEQUENCE</scope>
</reference>
<dbReference type="RefSeq" id="XP_011130170.1">
    <property type="nucleotide sequence ID" value="XM_011131868.1"/>
</dbReference>
<accession>A0A023B7S5</accession>
<dbReference type="VEuPathDB" id="CryptoDB:GNI_066860"/>
<gene>
    <name evidence="1" type="ORF">GNI_066860</name>
</gene>
<proteinExistence type="predicted"/>
<sequence length="260" mass="29215">MGVHYANGDVLAKILTSKNDTEKKSSFRRTRDITSIKYATWTTPHMDYTPHGLYATWTSHYNRATWTTIGITSQSIDNSQSGQQSVGRECVLGRDLYEACNNFVEVSKTVARDLMTFNLTSLDEITCAQDPLVPLIIVSALMSYQAEIQMLLLAVNPAIARIIARIKGSQDDTVKCFIETVYAMMKNPIHVAKCLSALTDPELFNYVKTKLRLPTIDDGLCGLAIIMTNRLHWLYNALVLEPLEISTGIDDPEFYCYVNQ</sequence>
<name>A0A023B7S5_GRENI</name>